<evidence type="ECO:0000313" key="2">
    <source>
        <dbReference type="Proteomes" id="UP000184536"/>
    </source>
</evidence>
<dbReference type="AlphaFoldDB" id="A0A1M6M466"/>
<reference evidence="2" key="1">
    <citation type="submission" date="2016-11" db="EMBL/GenBank/DDBJ databases">
        <authorList>
            <person name="Varghese N."/>
            <person name="Submissions S."/>
        </authorList>
    </citation>
    <scope>NUCLEOTIDE SEQUENCE [LARGE SCALE GENOMIC DNA]</scope>
    <source>
        <strain evidence="2">DSM 17957</strain>
    </source>
</reference>
<keyword evidence="2" id="KW-1185">Reference proteome</keyword>
<gene>
    <name evidence="1" type="ORF">SAMN02745975_02861</name>
</gene>
<dbReference type="Pfam" id="PF20765">
    <property type="entry name" value="Phage_tail_terminator_8"/>
    <property type="match status" value="1"/>
</dbReference>
<dbReference type="InterPro" id="IPR049254">
    <property type="entry name" value="Phage_tail_terminator"/>
</dbReference>
<evidence type="ECO:0000313" key="1">
    <source>
        <dbReference type="EMBL" id="SHJ78242.1"/>
    </source>
</evidence>
<proteinExistence type="predicted"/>
<dbReference type="EMBL" id="FQZV01000041">
    <property type="protein sequence ID" value="SHJ78242.1"/>
    <property type="molecule type" value="Genomic_DNA"/>
</dbReference>
<name>A0A1M6M466_9FIRM</name>
<dbReference type="OrthoDB" id="2088188at2"/>
<organism evidence="1 2">
    <name type="scientific">Geosporobacter subterraneus DSM 17957</name>
    <dbReference type="NCBI Taxonomy" id="1121919"/>
    <lineage>
        <taxon>Bacteria</taxon>
        <taxon>Bacillati</taxon>
        <taxon>Bacillota</taxon>
        <taxon>Clostridia</taxon>
        <taxon>Peptostreptococcales</taxon>
        <taxon>Thermotaleaceae</taxon>
        <taxon>Geosporobacter</taxon>
    </lineage>
</organism>
<dbReference type="RefSeq" id="WP_110941919.1">
    <property type="nucleotide sequence ID" value="NZ_FQZV01000041.1"/>
</dbReference>
<dbReference type="Proteomes" id="UP000184536">
    <property type="component" value="Unassembled WGS sequence"/>
</dbReference>
<protein>
    <submittedName>
        <fullName evidence="1">Uncharacterized protein</fullName>
    </submittedName>
</protein>
<accession>A0A1M6M466</accession>
<dbReference type="STRING" id="1121919.SAMN02745975_02861"/>
<sequence length="144" mass="16817">MTVNKILEAIASKLSEIWPDRNVFVDKIPKGADGNFFVGVIETNQEKKLDRRRRRSCQIEVLYFLKSDDNMAFNDWADTMYDNFETLDVEEGANKTRRLYLTGQTARKDESGVFQFLFDVNINFVMAPEAIEFMENLTQKEELK</sequence>